<name>A0ABU1N386_9CAUL</name>
<dbReference type="RefSeq" id="WP_056758746.1">
    <property type="nucleotide sequence ID" value="NZ_BMLD01000025.1"/>
</dbReference>
<organism evidence="2 3">
    <name type="scientific">Caulobacter rhizosphaerae</name>
    <dbReference type="NCBI Taxonomy" id="2010972"/>
    <lineage>
        <taxon>Bacteria</taxon>
        <taxon>Pseudomonadati</taxon>
        <taxon>Pseudomonadota</taxon>
        <taxon>Alphaproteobacteria</taxon>
        <taxon>Caulobacterales</taxon>
        <taxon>Caulobacteraceae</taxon>
        <taxon>Caulobacter</taxon>
    </lineage>
</organism>
<evidence type="ECO:0000313" key="2">
    <source>
        <dbReference type="EMBL" id="MDR6532914.1"/>
    </source>
</evidence>
<gene>
    <name evidence="2" type="ORF">J2800_003675</name>
</gene>
<comment type="caution">
    <text evidence="2">The sequence shown here is derived from an EMBL/GenBank/DDBJ whole genome shotgun (WGS) entry which is preliminary data.</text>
</comment>
<dbReference type="Proteomes" id="UP001262754">
    <property type="component" value="Unassembled WGS sequence"/>
</dbReference>
<keyword evidence="3" id="KW-1185">Reference proteome</keyword>
<reference evidence="2 3" key="1">
    <citation type="submission" date="2023-07" db="EMBL/GenBank/DDBJ databases">
        <title>Sorghum-associated microbial communities from plants grown in Nebraska, USA.</title>
        <authorList>
            <person name="Schachtman D."/>
        </authorList>
    </citation>
    <scope>NUCLEOTIDE SEQUENCE [LARGE SCALE GENOMIC DNA]</scope>
    <source>
        <strain evidence="2 3">DS2154</strain>
    </source>
</reference>
<sequence length="66" mass="7923">MAIKLNRDEKLARQVADLARFVRQYGRPKQKRQEPNDRDYDRKQEAAIKKLAPEDLDRLLRDDEID</sequence>
<feature type="region of interest" description="Disordered" evidence="1">
    <location>
        <begin position="23"/>
        <end position="47"/>
    </location>
</feature>
<protein>
    <submittedName>
        <fullName evidence="2">Uncharacterized protein</fullName>
    </submittedName>
</protein>
<evidence type="ECO:0000256" key="1">
    <source>
        <dbReference type="SAM" id="MobiDB-lite"/>
    </source>
</evidence>
<feature type="compositionally biased region" description="Basic and acidic residues" evidence="1">
    <location>
        <begin position="31"/>
        <end position="47"/>
    </location>
</feature>
<accession>A0ABU1N386</accession>
<evidence type="ECO:0000313" key="3">
    <source>
        <dbReference type="Proteomes" id="UP001262754"/>
    </source>
</evidence>
<dbReference type="EMBL" id="JAVDRL010000011">
    <property type="protein sequence ID" value="MDR6532914.1"/>
    <property type="molecule type" value="Genomic_DNA"/>
</dbReference>
<proteinExistence type="predicted"/>